<dbReference type="KEGG" id="nano:G5V58_13020"/>
<sequence length="56" mass="6149">MSERGIPFHCPYCGDTDLWPHEASDGPGHGQWECRSCLRAFSLKMLGLVRPTGSAS</sequence>
<name>A0A6G6WEC0_9ACTN</name>
<dbReference type="RefSeq" id="WP_165233299.1">
    <property type="nucleotide sequence ID" value="NZ_CP049257.1"/>
</dbReference>
<keyword evidence="2" id="KW-1185">Reference proteome</keyword>
<dbReference type="EMBL" id="CP049257">
    <property type="protein sequence ID" value="QIG43559.1"/>
    <property type="molecule type" value="Genomic_DNA"/>
</dbReference>
<protein>
    <recommendedName>
        <fullName evidence="3">Insertion element protein</fullName>
    </recommendedName>
</protein>
<evidence type="ECO:0000313" key="1">
    <source>
        <dbReference type="EMBL" id="QIG43559.1"/>
    </source>
</evidence>
<dbReference type="AlphaFoldDB" id="A0A6G6WEC0"/>
<evidence type="ECO:0000313" key="2">
    <source>
        <dbReference type="Proteomes" id="UP000502996"/>
    </source>
</evidence>
<evidence type="ECO:0008006" key="3">
    <source>
        <dbReference type="Google" id="ProtNLM"/>
    </source>
</evidence>
<reference evidence="1 2" key="1">
    <citation type="submission" date="2020-02" db="EMBL/GenBank/DDBJ databases">
        <title>Full genome sequence of Nocardioides sp. R-3366.</title>
        <authorList>
            <person name="Im W.-T."/>
        </authorList>
    </citation>
    <scope>NUCLEOTIDE SEQUENCE [LARGE SCALE GENOMIC DNA]</scope>
    <source>
        <strain evidence="1 2">R-3366</strain>
    </source>
</reference>
<gene>
    <name evidence="1" type="ORF">G5V58_13020</name>
</gene>
<dbReference type="Proteomes" id="UP000502996">
    <property type="component" value="Chromosome"/>
</dbReference>
<proteinExistence type="predicted"/>
<accession>A0A6G6WEC0</accession>
<organism evidence="1 2">
    <name type="scientific">Nocardioides anomalus</name>
    <dbReference type="NCBI Taxonomy" id="2712223"/>
    <lineage>
        <taxon>Bacteria</taxon>
        <taxon>Bacillati</taxon>
        <taxon>Actinomycetota</taxon>
        <taxon>Actinomycetes</taxon>
        <taxon>Propionibacteriales</taxon>
        <taxon>Nocardioidaceae</taxon>
        <taxon>Nocardioides</taxon>
    </lineage>
</organism>